<dbReference type="AlphaFoldDB" id="A0A3R8R872"/>
<evidence type="ECO:0000313" key="2">
    <source>
        <dbReference type="EMBL" id="RRO20630.1"/>
    </source>
</evidence>
<comment type="caution">
    <text evidence="2">The sequence shown here is derived from an EMBL/GenBank/DDBJ whole genome shotgun (WGS) entry which is preliminary data.</text>
</comment>
<keyword evidence="3" id="KW-1185">Reference proteome</keyword>
<dbReference type="RefSeq" id="WP_125088335.1">
    <property type="nucleotide sequence ID" value="NZ_RSAA01000001.1"/>
</dbReference>
<proteinExistence type="predicted"/>
<reference evidence="2 3" key="1">
    <citation type="submission" date="2018-11" db="EMBL/GenBank/DDBJ databases">
        <title>Saccharopolyspora rhizosphaerae sp. nov., an actinomycete isolated from rhizosphere soil in Thailand.</title>
        <authorList>
            <person name="Intra B."/>
            <person name="Euanorasetr J."/>
            <person name="Take A."/>
            <person name="Inahashi Y."/>
            <person name="Mori M."/>
            <person name="Panbangred W."/>
            <person name="Matsumoto A."/>
        </authorList>
    </citation>
    <scope>NUCLEOTIDE SEQUENCE [LARGE SCALE GENOMIC DNA]</scope>
    <source>
        <strain evidence="2 3">H219</strain>
    </source>
</reference>
<sequence length="115" mass="12188">MEEPALRDNCGLDPADMDDTTKAQCGVVSEFEDTESTGNSSDGEPTPYEGEQEGSTDGGYESGQTSGGEEQRFTERCQSGELTVLDGCASANTPYDDGPGSLYTNPEADPYKLPE</sequence>
<name>A0A3R8R872_9PSEU</name>
<evidence type="ECO:0000256" key="1">
    <source>
        <dbReference type="SAM" id="MobiDB-lite"/>
    </source>
</evidence>
<gene>
    <name evidence="2" type="ORF">EIL87_01800</name>
</gene>
<dbReference type="EMBL" id="RSAA01000001">
    <property type="protein sequence ID" value="RRO20630.1"/>
    <property type="molecule type" value="Genomic_DNA"/>
</dbReference>
<organism evidence="2 3">
    <name type="scientific">Saccharopolyspora rhizosphaerae</name>
    <dbReference type="NCBI Taxonomy" id="2492662"/>
    <lineage>
        <taxon>Bacteria</taxon>
        <taxon>Bacillati</taxon>
        <taxon>Actinomycetota</taxon>
        <taxon>Actinomycetes</taxon>
        <taxon>Pseudonocardiales</taxon>
        <taxon>Pseudonocardiaceae</taxon>
        <taxon>Saccharopolyspora</taxon>
    </lineage>
</organism>
<evidence type="ECO:0000313" key="3">
    <source>
        <dbReference type="Proteomes" id="UP000274515"/>
    </source>
</evidence>
<accession>A0A3R8R872</accession>
<protein>
    <submittedName>
        <fullName evidence="2">Uncharacterized protein</fullName>
    </submittedName>
</protein>
<dbReference type="Proteomes" id="UP000274515">
    <property type="component" value="Unassembled WGS sequence"/>
</dbReference>
<feature type="region of interest" description="Disordered" evidence="1">
    <location>
        <begin position="1"/>
        <end position="115"/>
    </location>
</feature>